<name>A0A835LKG3_9MAGN</name>
<protein>
    <submittedName>
        <fullName evidence="6">Uncharacterized protein</fullName>
    </submittedName>
</protein>
<evidence type="ECO:0000256" key="3">
    <source>
        <dbReference type="ARBA" id="ARBA00022478"/>
    </source>
</evidence>
<comment type="similarity">
    <text evidence="2">Belongs to the eukaryotic RPA49/POLR1E RNA polymerase subunit family.</text>
</comment>
<dbReference type="AlphaFoldDB" id="A0A835LKG3"/>
<dbReference type="GO" id="GO:0003677">
    <property type="term" value="F:DNA binding"/>
    <property type="evidence" value="ECO:0007669"/>
    <property type="project" value="InterPro"/>
</dbReference>
<organism evidence="6 7">
    <name type="scientific">Coptis chinensis</name>
    <dbReference type="NCBI Taxonomy" id="261450"/>
    <lineage>
        <taxon>Eukaryota</taxon>
        <taxon>Viridiplantae</taxon>
        <taxon>Streptophyta</taxon>
        <taxon>Embryophyta</taxon>
        <taxon>Tracheophyta</taxon>
        <taxon>Spermatophyta</taxon>
        <taxon>Magnoliopsida</taxon>
        <taxon>Ranunculales</taxon>
        <taxon>Ranunculaceae</taxon>
        <taxon>Coptidoideae</taxon>
        <taxon>Coptis</taxon>
    </lineage>
</organism>
<evidence type="ECO:0000313" key="6">
    <source>
        <dbReference type="EMBL" id="KAF9598913.1"/>
    </source>
</evidence>
<accession>A0A835LKG3</accession>
<gene>
    <name evidence="6" type="ORF">IFM89_032767</name>
</gene>
<dbReference type="Proteomes" id="UP000631114">
    <property type="component" value="Unassembled WGS sequence"/>
</dbReference>
<dbReference type="GO" id="GO:0006351">
    <property type="term" value="P:DNA-templated transcription"/>
    <property type="evidence" value="ECO:0007669"/>
    <property type="project" value="InterPro"/>
</dbReference>
<evidence type="ECO:0000313" key="7">
    <source>
        <dbReference type="Proteomes" id="UP000631114"/>
    </source>
</evidence>
<proteinExistence type="inferred from homology"/>
<keyword evidence="4" id="KW-0804">Transcription</keyword>
<dbReference type="GO" id="GO:0005730">
    <property type="term" value="C:nucleolus"/>
    <property type="evidence" value="ECO:0007669"/>
    <property type="project" value="UniProtKB-SubCell"/>
</dbReference>
<dbReference type="OrthoDB" id="532500at2759"/>
<keyword evidence="3" id="KW-0240">DNA-directed RNA polymerase</keyword>
<dbReference type="EMBL" id="JADFTS010000007">
    <property type="protein sequence ID" value="KAF9598913.1"/>
    <property type="molecule type" value="Genomic_DNA"/>
</dbReference>
<keyword evidence="5" id="KW-0539">Nucleus</keyword>
<comment type="caution">
    <text evidence="6">The sequence shown here is derived from an EMBL/GenBank/DDBJ whole genome shotgun (WGS) entry which is preliminary data.</text>
</comment>
<keyword evidence="7" id="KW-1185">Reference proteome</keyword>
<dbReference type="GO" id="GO:0000428">
    <property type="term" value="C:DNA-directed RNA polymerase complex"/>
    <property type="evidence" value="ECO:0007669"/>
    <property type="project" value="UniProtKB-KW"/>
</dbReference>
<evidence type="ECO:0000256" key="2">
    <source>
        <dbReference type="ARBA" id="ARBA00009430"/>
    </source>
</evidence>
<dbReference type="InterPro" id="IPR009668">
    <property type="entry name" value="RNA_pol-assoc_fac_A49-like"/>
</dbReference>
<evidence type="ECO:0000256" key="4">
    <source>
        <dbReference type="ARBA" id="ARBA00023163"/>
    </source>
</evidence>
<reference evidence="6 7" key="1">
    <citation type="submission" date="2020-10" db="EMBL/GenBank/DDBJ databases">
        <title>The Coptis chinensis genome and diversification of protoberbering-type alkaloids.</title>
        <authorList>
            <person name="Wang B."/>
            <person name="Shu S."/>
            <person name="Song C."/>
            <person name="Liu Y."/>
        </authorList>
    </citation>
    <scope>NUCLEOTIDE SEQUENCE [LARGE SCALE GENOMIC DNA]</scope>
    <source>
        <strain evidence="6">HL-2020</strain>
        <tissue evidence="6">Leaf</tissue>
    </source>
</reference>
<dbReference type="Pfam" id="PF06870">
    <property type="entry name" value="RNA_pol_I_A49"/>
    <property type="match status" value="1"/>
</dbReference>
<evidence type="ECO:0000256" key="5">
    <source>
        <dbReference type="ARBA" id="ARBA00023242"/>
    </source>
</evidence>
<dbReference type="PANTHER" id="PTHR14440">
    <property type="entry name" value="DNA-DIRECTED RNA POLYMERASE I SUBUNIT RPA49"/>
    <property type="match status" value="1"/>
</dbReference>
<evidence type="ECO:0000256" key="1">
    <source>
        <dbReference type="ARBA" id="ARBA00004604"/>
    </source>
</evidence>
<sequence length="154" mass="17732">MTRKLLDPNTTHFPTIYTTKGKAREEGSGINLELMQSGTKISSDAYPSFVCNRIHKLMEIKTFVDFDPIRKRNFPSVEKQNFLISHVLVLALIADGYRTDMSDIARDLKMEVISVRKHYLNLGCKLKLEGKVLYATLPVPLEFPKPSTRKRKRY</sequence>
<comment type="subcellular location">
    <subcellularLocation>
        <location evidence="1">Nucleus</location>
        <location evidence="1">Nucleolus</location>
    </subcellularLocation>
</comment>